<protein>
    <submittedName>
        <fullName evidence="9">Mitogen-activated protein kinase kinase kinase 3</fullName>
    </submittedName>
</protein>
<dbReference type="FunFam" id="1.10.510.10:FF:000071">
    <property type="entry name" value="Mitogen-activated protein kinase kinase kinase 3 isoform 2"/>
    <property type="match status" value="1"/>
</dbReference>
<evidence type="ECO:0000313" key="11">
    <source>
        <dbReference type="Proteomes" id="UP000031036"/>
    </source>
</evidence>
<organism evidence="9 11">
    <name type="scientific">Toxocara canis</name>
    <name type="common">Canine roundworm</name>
    <dbReference type="NCBI Taxonomy" id="6265"/>
    <lineage>
        <taxon>Eukaryota</taxon>
        <taxon>Metazoa</taxon>
        <taxon>Ecdysozoa</taxon>
        <taxon>Nematoda</taxon>
        <taxon>Chromadorea</taxon>
        <taxon>Rhabditida</taxon>
        <taxon>Spirurina</taxon>
        <taxon>Ascaridomorpha</taxon>
        <taxon>Ascaridoidea</taxon>
        <taxon>Toxocaridae</taxon>
        <taxon>Toxocara</taxon>
    </lineage>
</organism>
<dbReference type="PROSITE" id="PS50011">
    <property type="entry name" value="PROTEIN_KINASE_DOM"/>
    <property type="match status" value="1"/>
</dbReference>
<dbReference type="Pfam" id="PF00069">
    <property type="entry name" value="Pkinase"/>
    <property type="match status" value="1"/>
</dbReference>
<evidence type="ECO:0000256" key="3">
    <source>
        <dbReference type="ARBA" id="ARBA00022741"/>
    </source>
</evidence>
<keyword evidence="11" id="KW-1185">Reference proteome</keyword>
<dbReference type="InterPro" id="IPR017441">
    <property type="entry name" value="Protein_kinase_ATP_BS"/>
</dbReference>
<dbReference type="GO" id="GO:0005524">
    <property type="term" value="F:ATP binding"/>
    <property type="evidence" value="ECO:0007669"/>
    <property type="project" value="UniProtKB-UniRule"/>
</dbReference>
<dbReference type="Gene3D" id="1.10.510.10">
    <property type="entry name" value="Transferase(Phosphotransferase) domain 1"/>
    <property type="match status" value="1"/>
</dbReference>
<dbReference type="OrthoDB" id="8693905at2759"/>
<proteinExistence type="predicted"/>
<sequence length="523" mass="58267">MSTRSDSKERLADVQCRPQLSNMLRAMPASSSSSPVSVHQLERMSEEDKKATEAELYSIIREGLMEMMVSKKPPAKSTSGTRDTLRIKAEYRGEKFCIEMRRPVLFEYLENHLSSKYGRQLNIYYTLSNSELIVPIRNQLELDRAIELLDRSPAQRSLRLVLSRHHSDSGISSCSASTTSTQGAFMPDASGTFSSSPSKIIEIPYSECRSSCASSSTSRWRGARSGGGSSASSGVVLPDYDNEERRSANTPRAPTNWKQGKCIGSGAFGQVFLCYDVDTGKEIALKRLHFARGDTHLKKQVVQLENEINLLSTIQHKRIVQYLGVQRTDESISIFMEYMAGGSVKDLISTYGPLSSAVARKYTYQVLQGLVYLHRNDMIHRDIKSANILRDSYGNVKIGDFGSAKRLQTICSQQSASFIGTPHYMAPEVVLGKSAYGRKADIWSVGCTLLEMLTGTPPWHGLEPMAVIFNIAYQHPKYELPANTEPTLSQLLTVLLERAPEKRPSAVDLLNNHPAFRQFLSIQ</sequence>
<dbReference type="InterPro" id="IPR000270">
    <property type="entry name" value="PB1_dom"/>
</dbReference>
<dbReference type="PANTHER" id="PTHR11584">
    <property type="entry name" value="SERINE/THREONINE PROTEIN KINASE"/>
    <property type="match status" value="1"/>
</dbReference>
<evidence type="ECO:0000256" key="4">
    <source>
        <dbReference type="ARBA" id="ARBA00022777"/>
    </source>
</evidence>
<dbReference type="SMART" id="SM00666">
    <property type="entry name" value="PB1"/>
    <property type="match status" value="1"/>
</dbReference>
<evidence type="ECO:0000313" key="9">
    <source>
        <dbReference type="EMBL" id="KHN86254.1"/>
    </source>
</evidence>
<dbReference type="Pfam" id="PF00564">
    <property type="entry name" value="PB1"/>
    <property type="match status" value="1"/>
</dbReference>
<gene>
    <name evidence="9" type="primary">MAP3K3</name>
    <name evidence="9" type="ORF">Tcan_16479</name>
    <name evidence="10" type="ORF">TCNE_LOCUS10123</name>
</gene>
<dbReference type="EMBL" id="UYWY01020394">
    <property type="protein sequence ID" value="VDM41444.1"/>
    <property type="molecule type" value="Genomic_DNA"/>
</dbReference>
<keyword evidence="2" id="KW-0808">Transferase</keyword>
<keyword evidence="5 6" id="KW-0067">ATP-binding</keyword>
<evidence type="ECO:0000259" key="8">
    <source>
        <dbReference type="PROSITE" id="PS50011"/>
    </source>
</evidence>
<feature type="region of interest" description="Disordered" evidence="7">
    <location>
        <begin position="216"/>
        <end position="255"/>
    </location>
</feature>
<dbReference type="AlphaFoldDB" id="A0A0B2VXY8"/>
<evidence type="ECO:0000313" key="10">
    <source>
        <dbReference type="EMBL" id="VDM41444.1"/>
    </source>
</evidence>
<feature type="binding site" evidence="6">
    <location>
        <position position="286"/>
    </location>
    <ligand>
        <name>ATP</name>
        <dbReference type="ChEBI" id="CHEBI:30616"/>
    </ligand>
</feature>
<dbReference type="Proteomes" id="UP000031036">
    <property type="component" value="Unassembled WGS sequence"/>
</dbReference>
<evidence type="ECO:0000256" key="5">
    <source>
        <dbReference type="ARBA" id="ARBA00022840"/>
    </source>
</evidence>
<evidence type="ECO:0000256" key="1">
    <source>
        <dbReference type="ARBA" id="ARBA00022527"/>
    </source>
</evidence>
<evidence type="ECO:0000256" key="7">
    <source>
        <dbReference type="SAM" id="MobiDB-lite"/>
    </source>
</evidence>
<keyword evidence="4 9" id="KW-0418">Kinase</keyword>
<reference evidence="9 11" key="1">
    <citation type="submission" date="2014-11" db="EMBL/GenBank/DDBJ databases">
        <title>Genetic blueprint of the zoonotic pathogen Toxocara canis.</title>
        <authorList>
            <person name="Zhu X.-Q."/>
            <person name="Korhonen P.K."/>
            <person name="Cai H."/>
            <person name="Young N.D."/>
            <person name="Nejsum P."/>
            <person name="von Samson-Himmelstjerna G."/>
            <person name="Boag P.R."/>
            <person name="Tan P."/>
            <person name="Li Q."/>
            <person name="Min J."/>
            <person name="Yang Y."/>
            <person name="Wang X."/>
            <person name="Fang X."/>
            <person name="Hall R.S."/>
            <person name="Hofmann A."/>
            <person name="Sternberg P.W."/>
            <person name="Jex A.R."/>
            <person name="Gasser R.B."/>
        </authorList>
    </citation>
    <scope>NUCLEOTIDE SEQUENCE [LARGE SCALE GENOMIC DNA]</scope>
    <source>
        <strain evidence="9">PN_DK_2014</strain>
    </source>
</reference>
<evidence type="ECO:0000256" key="6">
    <source>
        <dbReference type="PROSITE-ProRule" id="PRU10141"/>
    </source>
</evidence>
<reference evidence="10" key="2">
    <citation type="submission" date="2018-11" db="EMBL/GenBank/DDBJ databases">
        <authorList>
            <consortium name="Pathogen Informatics"/>
        </authorList>
    </citation>
    <scope>NUCLEOTIDE SEQUENCE [LARGE SCALE GENOMIC DNA]</scope>
</reference>
<feature type="domain" description="Protein kinase" evidence="8">
    <location>
        <begin position="257"/>
        <end position="516"/>
    </location>
</feature>
<dbReference type="PANTHER" id="PTHR11584:SF369">
    <property type="entry name" value="MITOGEN-ACTIVATED PROTEIN KINASE KINASE KINASE 19-RELATED"/>
    <property type="match status" value="1"/>
</dbReference>
<keyword evidence="3 6" id="KW-0547">Nucleotide-binding</keyword>
<dbReference type="PROSITE" id="PS00107">
    <property type="entry name" value="PROTEIN_KINASE_ATP"/>
    <property type="match status" value="1"/>
</dbReference>
<dbReference type="InterPro" id="IPR011009">
    <property type="entry name" value="Kinase-like_dom_sf"/>
</dbReference>
<dbReference type="EMBL" id="JPKZ01000637">
    <property type="protein sequence ID" value="KHN86254.1"/>
    <property type="molecule type" value="Genomic_DNA"/>
</dbReference>
<dbReference type="SMART" id="SM00220">
    <property type="entry name" value="S_TKc"/>
    <property type="match status" value="1"/>
</dbReference>
<name>A0A0B2VXY8_TOXCA</name>
<dbReference type="SUPFAM" id="SSF56112">
    <property type="entry name" value="Protein kinase-like (PK-like)"/>
    <property type="match status" value="1"/>
</dbReference>
<accession>A0A0B2VXY8</accession>
<dbReference type="InterPro" id="IPR000719">
    <property type="entry name" value="Prot_kinase_dom"/>
</dbReference>
<dbReference type="Gene3D" id="3.10.20.90">
    <property type="entry name" value="Phosphatidylinositol 3-kinase Catalytic Subunit, Chain A, domain 1"/>
    <property type="match status" value="1"/>
</dbReference>
<dbReference type="GO" id="GO:0035556">
    <property type="term" value="P:intracellular signal transduction"/>
    <property type="evidence" value="ECO:0007669"/>
    <property type="project" value="UniProtKB-ARBA"/>
</dbReference>
<dbReference type="SUPFAM" id="SSF54277">
    <property type="entry name" value="CAD &amp; PB1 domains"/>
    <property type="match status" value="1"/>
</dbReference>
<dbReference type="GO" id="GO:0004674">
    <property type="term" value="F:protein serine/threonine kinase activity"/>
    <property type="evidence" value="ECO:0007669"/>
    <property type="project" value="UniProtKB-KW"/>
</dbReference>
<keyword evidence="1" id="KW-0723">Serine/threonine-protein kinase</keyword>
<dbReference type="OMA" id="XPSAPIN"/>
<dbReference type="STRING" id="6265.A0A0B2VXY8"/>
<evidence type="ECO:0000256" key="2">
    <source>
        <dbReference type="ARBA" id="ARBA00022679"/>
    </source>
</evidence>